<evidence type="ECO:0000256" key="1">
    <source>
        <dbReference type="ARBA" id="ARBA00004191"/>
    </source>
</evidence>
<comment type="subcellular location">
    <subcellularLocation>
        <location evidence="1">Secreted</location>
        <location evidence="1">Cell wall</location>
    </subcellularLocation>
</comment>
<sequence length="391" mass="42494">MDHGKRSSSPKLYISSSHNELREENDTHANWAWSVSLSQVVGTIVQAGYQTVERGSDYFWIRFMFVNGLIIEGSGTLNGNGPYWWSHNCRFNMLDVAACPLPVFGGLPVNFLEQSLHFHGCNGLQLDGLHFKDSARGHISLSNMNGATISNLRISAPGNSRNTDGIDISDSSHIQIRDSFIGTGDDCVAIGGGSSFINISNVLCGPGHGISVGSLGAKGARDTVEEVHVNNCNFTNTMYGLRIKTWQGGSGYARKITFDKIHVNNVGVPIFIDQYYCNGGNNCGISVSKATYIFFRFILILRLDLQKHLTNKTMEMIYLLLKSSAVQVSDVSFRGVTGTSSSQDAIKLSCSRTVGCTNIFMQDINIHPGKASCINAHGRAVRTLPAACLSP</sequence>
<feature type="active site" evidence="8">
    <location>
        <position position="208"/>
    </location>
</feature>
<dbReference type="InterPro" id="IPR012334">
    <property type="entry name" value="Pectin_lyas_fold"/>
</dbReference>
<dbReference type="Gene3D" id="2.160.20.10">
    <property type="entry name" value="Single-stranded right-handed beta-helix, Pectin lyase-like"/>
    <property type="match status" value="1"/>
</dbReference>
<evidence type="ECO:0000256" key="6">
    <source>
        <dbReference type="ARBA" id="ARBA00023295"/>
    </source>
</evidence>
<gene>
    <name evidence="10" type="ORF">GIB67_021412</name>
</gene>
<keyword evidence="11" id="KW-1185">Reference proteome</keyword>
<dbReference type="GO" id="GO:0071555">
    <property type="term" value="P:cell wall organization"/>
    <property type="evidence" value="ECO:0007669"/>
    <property type="project" value="UniProtKB-KW"/>
</dbReference>
<dbReference type="GO" id="GO:0005975">
    <property type="term" value="P:carbohydrate metabolic process"/>
    <property type="evidence" value="ECO:0007669"/>
    <property type="project" value="InterPro"/>
</dbReference>
<dbReference type="SMART" id="SM00710">
    <property type="entry name" value="PbH1"/>
    <property type="match status" value="7"/>
</dbReference>
<name>A0A7J7MD44_9MAGN</name>
<keyword evidence="7" id="KW-0961">Cell wall biogenesis/degradation</keyword>
<dbReference type="InterPro" id="IPR006626">
    <property type="entry name" value="PbH1"/>
</dbReference>
<evidence type="ECO:0000313" key="11">
    <source>
        <dbReference type="Proteomes" id="UP000541444"/>
    </source>
</evidence>
<evidence type="ECO:0000256" key="2">
    <source>
        <dbReference type="ARBA" id="ARBA00008834"/>
    </source>
</evidence>
<dbReference type="SUPFAM" id="SSF51126">
    <property type="entry name" value="Pectin lyase-like"/>
    <property type="match status" value="1"/>
</dbReference>
<dbReference type="Pfam" id="PF00295">
    <property type="entry name" value="Glyco_hydro_28"/>
    <property type="match status" value="2"/>
</dbReference>
<keyword evidence="6 9" id="KW-0326">Glycosidase</keyword>
<evidence type="ECO:0008006" key="12">
    <source>
        <dbReference type="Google" id="ProtNLM"/>
    </source>
</evidence>
<keyword evidence="4" id="KW-0964">Secreted</keyword>
<comment type="similarity">
    <text evidence="2 9">Belongs to the glycosyl hydrolase 28 family.</text>
</comment>
<dbReference type="AlphaFoldDB" id="A0A7J7MD44"/>
<comment type="caution">
    <text evidence="10">The sequence shown here is derived from an EMBL/GenBank/DDBJ whole genome shotgun (WGS) entry which is preliminary data.</text>
</comment>
<reference evidence="10 11" key="1">
    <citation type="journal article" date="2020" name="IScience">
        <title>Genome Sequencing of the Endangered Kingdonia uniflora (Circaeasteraceae, Ranunculales) Reveals Potential Mechanisms of Evolutionary Specialization.</title>
        <authorList>
            <person name="Sun Y."/>
            <person name="Deng T."/>
            <person name="Zhang A."/>
            <person name="Moore M.J."/>
            <person name="Landis J.B."/>
            <person name="Lin N."/>
            <person name="Zhang H."/>
            <person name="Zhang X."/>
            <person name="Huang J."/>
            <person name="Zhang X."/>
            <person name="Sun H."/>
            <person name="Wang H."/>
        </authorList>
    </citation>
    <scope>NUCLEOTIDE SEQUENCE [LARGE SCALE GENOMIC DNA]</scope>
    <source>
        <strain evidence="10">TB1705</strain>
        <tissue evidence="10">Leaf</tissue>
    </source>
</reference>
<evidence type="ECO:0000256" key="8">
    <source>
        <dbReference type="PROSITE-ProRule" id="PRU10052"/>
    </source>
</evidence>
<dbReference type="EMBL" id="JACGCM010001615">
    <property type="protein sequence ID" value="KAF6152752.1"/>
    <property type="molecule type" value="Genomic_DNA"/>
</dbReference>
<protein>
    <recommendedName>
        <fullName evidence="12">Polygalacturonase</fullName>
    </recommendedName>
</protein>
<proteinExistence type="inferred from homology"/>
<dbReference type="PROSITE" id="PS00502">
    <property type="entry name" value="POLYGALACTURONASE"/>
    <property type="match status" value="1"/>
</dbReference>
<evidence type="ECO:0000256" key="4">
    <source>
        <dbReference type="ARBA" id="ARBA00022525"/>
    </source>
</evidence>
<dbReference type="GO" id="GO:0004650">
    <property type="term" value="F:polygalacturonase activity"/>
    <property type="evidence" value="ECO:0007669"/>
    <property type="project" value="InterPro"/>
</dbReference>
<accession>A0A7J7MD44</accession>
<evidence type="ECO:0000313" key="10">
    <source>
        <dbReference type="EMBL" id="KAF6152752.1"/>
    </source>
</evidence>
<keyword evidence="5 9" id="KW-0378">Hydrolase</keyword>
<dbReference type="InterPro" id="IPR000743">
    <property type="entry name" value="Glyco_hydro_28"/>
</dbReference>
<dbReference type="InterPro" id="IPR011050">
    <property type="entry name" value="Pectin_lyase_fold/virulence"/>
</dbReference>
<dbReference type="Proteomes" id="UP000541444">
    <property type="component" value="Unassembled WGS sequence"/>
</dbReference>
<dbReference type="OrthoDB" id="187139at2759"/>
<evidence type="ECO:0000256" key="7">
    <source>
        <dbReference type="ARBA" id="ARBA00023316"/>
    </source>
</evidence>
<evidence type="ECO:0000256" key="9">
    <source>
        <dbReference type="RuleBase" id="RU361169"/>
    </source>
</evidence>
<organism evidence="10 11">
    <name type="scientific">Kingdonia uniflora</name>
    <dbReference type="NCBI Taxonomy" id="39325"/>
    <lineage>
        <taxon>Eukaryota</taxon>
        <taxon>Viridiplantae</taxon>
        <taxon>Streptophyta</taxon>
        <taxon>Embryophyta</taxon>
        <taxon>Tracheophyta</taxon>
        <taxon>Spermatophyta</taxon>
        <taxon>Magnoliopsida</taxon>
        <taxon>Ranunculales</taxon>
        <taxon>Circaeasteraceae</taxon>
        <taxon>Kingdonia</taxon>
    </lineage>
</organism>
<evidence type="ECO:0000256" key="5">
    <source>
        <dbReference type="ARBA" id="ARBA00022801"/>
    </source>
</evidence>
<keyword evidence="3" id="KW-0134">Cell wall</keyword>
<evidence type="ECO:0000256" key="3">
    <source>
        <dbReference type="ARBA" id="ARBA00022512"/>
    </source>
</evidence>
<dbReference type="PANTHER" id="PTHR31375">
    <property type="match status" value="1"/>
</dbReference>